<feature type="compositionally biased region" description="Basic and acidic residues" evidence="12">
    <location>
        <begin position="12"/>
        <end position="36"/>
    </location>
</feature>
<evidence type="ECO:0000256" key="4">
    <source>
        <dbReference type="ARBA" id="ARBA00022679"/>
    </source>
</evidence>
<evidence type="ECO:0000256" key="6">
    <source>
        <dbReference type="ARBA" id="ARBA00022777"/>
    </source>
</evidence>
<dbReference type="InterPro" id="IPR000719">
    <property type="entry name" value="Prot_kinase_dom"/>
</dbReference>
<dbReference type="EMBL" id="MCFH01000022">
    <property type="protein sequence ID" value="ORX50038.1"/>
    <property type="molecule type" value="Genomic_DNA"/>
</dbReference>
<dbReference type="PROSITE" id="PS50011">
    <property type="entry name" value="PROTEIN_KINASE_DOM"/>
    <property type="match status" value="1"/>
</dbReference>
<feature type="domain" description="Protein kinase" evidence="13">
    <location>
        <begin position="72"/>
        <end position="357"/>
    </location>
</feature>
<keyword evidence="5 10" id="KW-0547">Nucleotide-binding</keyword>
<dbReference type="InterPro" id="IPR017441">
    <property type="entry name" value="Protein_kinase_ATP_BS"/>
</dbReference>
<dbReference type="SMART" id="SM00220">
    <property type="entry name" value="S_TKc"/>
    <property type="match status" value="1"/>
</dbReference>
<reference evidence="14 15" key="1">
    <citation type="submission" date="2016-08" db="EMBL/GenBank/DDBJ databases">
        <title>Genomes of anaerobic fungi encode conserved fungal cellulosomes for biomass hydrolysis.</title>
        <authorList>
            <consortium name="DOE Joint Genome Institute"/>
            <person name="Haitjema C.H."/>
            <person name="Gilmore S.P."/>
            <person name="Henske J.K."/>
            <person name="Solomon K.V."/>
            <person name="De Groot R."/>
            <person name="Kuo A."/>
            <person name="Mondo S.J."/>
            <person name="Salamov A.A."/>
            <person name="Labutti K."/>
            <person name="Zhao Z."/>
            <person name="Chiniquy J."/>
            <person name="Barry K."/>
            <person name="Brewer H.M."/>
            <person name="Purvine S.O."/>
            <person name="Wright A.T."/>
            <person name="Boxma B."/>
            <person name="Van Alen T."/>
            <person name="Hackstein J.H."/>
            <person name="Baker S.E."/>
            <person name="Grigoriev I.V."/>
            <person name="O'Malley M.A."/>
        </authorList>
    </citation>
    <scope>NUCLEOTIDE SEQUENCE [LARGE SCALE GENOMIC DNA]</scope>
    <source>
        <strain evidence="15">finn</strain>
    </source>
</reference>
<dbReference type="Pfam" id="PF00069">
    <property type="entry name" value="Pkinase"/>
    <property type="match status" value="1"/>
</dbReference>
<keyword evidence="4" id="KW-0808">Transferase</keyword>
<dbReference type="PANTHER" id="PTHR24056:SF508">
    <property type="entry name" value="CYCLIN-DEPENDENT KINASE 10"/>
    <property type="match status" value="1"/>
</dbReference>
<comment type="caution">
    <text evidence="14">The sequence shown here is derived from an EMBL/GenBank/DDBJ whole genome shotgun (WGS) entry which is preliminary data.</text>
</comment>
<dbReference type="STRING" id="1754191.A0A1Y1V933"/>
<keyword evidence="3 11" id="KW-0723">Serine/threonine-protein kinase</keyword>
<comment type="similarity">
    <text evidence="1">Belongs to the protein kinase superfamily. CMGC Ser/Thr protein kinase family. CDC2/CDKX subfamily.</text>
</comment>
<dbReference type="GO" id="GO:0007346">
    <property type="term" value="P:regulation of mitotic cell cycle"/>
    <property type="evidence" value="ECO:0007669"/>
    <property type="project" value="TreeGrafter"/>
</dbReference>
<dbReference type="PANTHER" id="PTHR24056">
    <property type="entry name" value="CELL DIVISION PROTEIN KINASE"/>
    <property type="match status" value="1"/>
</dbReference>
<dbReference type="FunFam" id="3.30.200.20:FF:000054">
    <property type="entry name" value="Cyclin-dependent kinase 11B"/>
    <property type="match status" value="1"/>
</dbReference>
<dbReference type="InterPro" id="IPR008271">
    <property type="entry name" value="Ser/Thr_kinase_AS"/>
</dbReference>
<proteinExistence type="inferred from homology"/>
<evidence type="ECO:0000256" key="7">
    <source>
        <dbReference type="ARBA" id="ARBA00022840"/>
    </source>
</evidence>
<dbReference type="GO" id="GO:0005634">
    <property type="term" value="C:nucleus"/>
    <property type="evidence" value="ECO:0007669"/>
    <property type="project" value="TreeGrafter"/>
</dbReference>
<dbReference type="InterPro" id="IPR011009">
    <property type="entry name" value="Kinase-like_dom_sf"/>
</dbReference>
<feature type="region of interest" description="Disordered" evidence="12">
    <location>
        <begin position="363"/>
        <end position="382"/>
    </location>
</feature>
<comment type="catalytic activity">
    <reaction evidence="9">
        <text>L-seryl-[protein] + ATP = O-phospho-L-seryl-[protein] + ADP + H(+)</text>
        <dbReference type="Rhea" id="RHEA:17989"/>
        <dbReference type="Rhea" id="RHEA-COMP:9863"/>
        <dbReference type="Rhea" id="RHEA-COMP:11604"/>
        <dbReference type="ChEBI" id="CHEBI:15378"/>
        <dbReference type="ChEBI" id="CHEBI:29999"/>
        <dbReference type="ChEBI" id="CHEBI:30616"/>
        <dbReference type="ChEBI" id="CHEBI:83421"/>
        <dbReference type="ChEBI" id="CHEBI:456216"/>
        <dbReference type="EC" id="2.7.11.22"/>
    </reaction>
</comment>
<keyword evidence="6 14" id="KW-0418">Kinase</keyword>
<gene>
    <name evidence="14" type="ORF">BCR36DRAFT_290486</name>
</gene>
<evidence type="ECO:0000256" key="8">
    <source>
        <dbReference type="ARBA" id="ARBA00047811"/>
    </source>
</evidence>
<dbReference type="InterPro" id="IPR050108">
    <property type="entry name" value="CDK"/>
</dbReference>
<name>A0A1Y1V933_9FUNG</name>
<dbReference type="AlphaFoldDB" id="A0A1Y1V933"/>
<accession>A0A1Y1V933</accession>
<dbReference type="Proteomes" id="UP000193719">
    <property type="component" value="Unassembled WGS sequence"/>
</dbReference>
<dbReference type="GO" id="GO:0004693">
    <property type="term" value="F:cyclin-dependent protein serine/threonine kinase activity"/>
    <property type="evidence" value="ECO:0007669"/>
    <property type="project" value="UniProtKB-EC"/>
</dbReference>
<protein>
    <recommendedName>
        <fullName evidence="2">cyclin-dependent kinase</fullName>
        <ecNumber evidence="2">2.7.11.22</ecNumber>
    </recommendedName>
</protein>
<evidence type="ECO:0000313" key="15">
    <source>
        <dbReference type="Proteomes" id="UP000193719"/>
    </source>
</evidence>
<evidence type="ECO:0000256" key="9">
    <source>
        <dbReference type="ARBA" id="ARBA00048367"/>
    </source>
</evidence>
<evidence type="ECO:0000256" key="3">
    <source>
        <dbReference type="ARBA" id="ARBA00022527"/>
    </source>
</evidence>
<evidence type="ECO:0000256" key="5">
    <source>
        <dbReference type="ARBA" id="ARBA00022741"/>
    </source>
</evidence>
<reference evidence="14 15" key="2">
    <citation type="submission" date="2016-08" db="EMBL/GenBank/DDBJ databases">
        <title>Pervasive Adenine N6-methylation of Active Genes in Fungi.</title>
        <authorList>
            <consortium name="DOE Joint Genome Institute"/>
            <person name="Mondo S.J."/>
            <person name="Dannebaum R.O."/>
            <person name="Kuo R.C."/>
            <person name="Labutti K."/>
            <person name="Haridas S."/>
            <person name="Kuo A."/>
            <person name="Salamov A."/>
            <person name="Ahrendt S.R."/>
            <person name="Lipzen A."/>
            <person name="Sullivan W."/>
            <person name="Andreopoulos W.B."/>
            <person name="Clum A."/>
            <person name="Lindquist E."/>
            <person name="Daum C."/>
            <person name="Ramamoorthy G.K."/>
            <person name="Gryganskyi A."/>
            <person name="Culley D."/>
            <person name="Magnuson J.K."/>
            <person name="James T.Y."/>
            <person name="O'Malley M.A."/>
            <person name="Stajich J.E."/>
            <person name="Spatafora J.W."/>
            <person name="Visel A."/>
            <person name="Grigoriev I.V."/>
        </authorList>
    </citation>
    <scope>NUCLEOTIDE SEQUENCE [LARGE SCALE GENOMIC DNA]</scope>
    <source>
        <strain evidence="15">finn</strain>
    </source>
</reference>
<comment type="catalytic activity">
    <reaction evidence="8">
        <text>L-threonyl-[protein] + ATP = O-phospho-L-threonyl-[protein] + ADP + H(+)</text>
        <dbReference type="Rhea" id="RHEA:46608"/>
        <dbReference type="Rhea" id="RHEA-COMP:11060"/>
        <dbReference type="Rhea" id="RHEA-COMP:11605"/>
        <dbReference type="ChEBI" id="CHEBI:15378"/>
        <dbReference type="ChEBI" id="CHEBI:30013"/>
        <dbReference type="ChEBI" id="CHEBI:30616"/>
        <dbReference type="ChEBI" id="CHEBI:61977"/>
        <dbReference type="ChEBI" id="CHEBI:456216"/>
        <dbReference type="EC" id="2.7.11.22"/>
    </reaction>
</comment>
<feature type="binding site" evidence="10">
    <location>
        <position position="101"/>
    </location>
    <ligand>
        <name>ATP</name>
        <dbReference type="ChEBI" id="CHEBI:30616"/>
    </ligand>
</feature>
<dbReference type="Gene3D" id="1.10.510.10">
    <property type="entry name" value="Transferase(Phosphotransferase) domain 1"/>
    <property type="match status" value="1"/>
</dbReference>
<dbReference type="FunFam" id="1.10.510.10:FF:000533">
    <property type="entry name" value="cyclin-dependent kinase 10"/>
    <property type="match status" value="1"/>
</dbReference>
<dbReference type="OrthoDB" id="1732493at2759"/>
<sequence>MDHKNSQKNLKRKLDDDKDNKNYNEEKKGKEEEKQEKDKNNLIIDLYSISGKKRRVNLSKPFFGSCNNVDMYKKISRIGEGTYGIVYSARNKETNEIVALKKIRMEKEKDGLPISSLREIALLKSLQHENIINVKDVVVGGAGLHNIFIVMEYCKQDLAYMMDNLKSHFSFSEIKCIMLQLLRGIQYLHKHFIIHRDLKLSNLLITSKGILKIADFGLAKSCGDPPAPMTPNVVTLWYRSPELLLGEKNYSFAVDMWSVGCIFGELLKHRPIMPGNTEMNQLQKIFELIGVPNPKIWSGFDKLPLARSVRFPAQKFNQLKIEFPHVSDNAIDLLNGLLTYDPQKRFTVNQAIHHKYFKESPWPKPPEQLLEDHQYHSSNNKR</sequence>
<dbReference type="PROSITE" id="PS00108">
    <property type="entry name" value="PROTEIN_KINASE_ST"/>
    <property type="match status" value="1"/>
</dbReference>
<evidence type="ECO:0000256" key="2">
    <source>
        <dbReference type="ARBA" id="ARBA00012425"/>
    </source>
</evidence>
<evidence type="ECO:0000256" key="11">
    <source>
        <dbReference type="RuleBase" id="RU000304"/>
    </source>
</evidence>
<organism evidence="14 15">
    <name type="scientific">Piromyces finnis</name>
    <dbReference type="NCBI Taxonomy" id="1754191"/>
    <lineage>
        <taxon>Eukaryota</taxon>
        <taxon>Fungi</taxon>
        <taxon>Fungi incertae sedis</taxon>
        <taxon>Chytridiomycota</taxon>
        <taxon>Chytridiomycota incertae sedis</taxon>
        <taxon>Neocallimastigomycetes</taxon>
        <taxon>Neocallimastigales</taxon>
        <taxon>Neocallimastigaceae</taxon>
        <taxon>Piromyces</taxon>
    </lineage>
</organism>
<dbReference type="GO" id="GO:0005524">
    <property type="term" value="F:ATP binding"/>
    <property type="evidence" value="ECO:0007669"/>
    <property type="project" value="UniProtKB-UniRule"/>
</dbReference>
<keyword evidence="15" id="KW-1185">Reference proteome</keyword>
<dbReference type="EC" id="2.7.11.22" evidence="2"/>
<dbReference type="Gene3D" id="3.30.200.20">
    <property type="entry name" value="Phosphorylase Kinase, domain 1"/>
    <property type="match status" value="1"/>
</dbReference>
<dbReference type="GO" id="GO:0040019">
    <property type="term" value="P:positive regulation of embryonic development"/>
    <property type="evidence" value="ECO:0007669"/>
    <property type="project" value="UniProtKB-ARBA"/>
</dbReference>
<evidence type="ECO:0000259" key="13">
    <source>
        <dbReference type="PROSITE" id="PS50011"/>
    </source>
</evidence>
<dbReference type="SUPFAM" id="SSF56112">
    <property type="entry name" value="Protein kinase-like (PK-like)"/>
    <property type="match status" value="1"/>
</dbReference>
<evidence type="ECO:0000256" key="1">
    <source>
        <dbReference type="ARBA" id="ARBA00006485"/>
    </source>
</evidence>
<feature type="region of interest" description="Disordered" evidence="12">
    <location>
        <begin position="1"/>
        <end position="36"/>
    </location>
</feature>
<evidence type="ECO:0000256" key="10">
    <source>
        <dbReference type="PROSITE-ProRule" id="PRU10141"/>
    </source>
</evidence>
<keyword evidence="7 10" id="KW-0067">ATP-binding</keyword>
<dbReference type="PROSITE" id="PS00107">
    <property type="entry name" value="PROTEIN_KINASE_ATP"/>
    <property type="match status" value="1"/>
</dbReference>
<evidence type="ECO:0000313" key="14">
    <source>
        <dbReference type="EMBL" id="ORX50038.1"/>
    </source>
</evidence>
<evidence type="ECO:0000256" key="12">
    <source>
        <dbReference type="SAM" id="MobiDB-lite"/>
    </source>
</evidence>